<reference evidence="1 2" key="1">
    <citation type="submission" date="2018-10" db="EMBL/GenBank/DDBJ databases">
        <title>A high-quality apple genome assembly.</title>
        <authorList>
            <person name="Hu J."/>
        </authorList>
    </citation>
    <scope>NUCLEOTIDE SEQUENCE [LARGE SCALE GENOMIC DNA]</scope>
    <source>
        <strain evidence="2">cv. HFTH1</strain>
        <tissue evidence="1">Young leaf</tissue>
    </source>
</reference>
<dbReference type="Gene3D" id="2.40.70.10">
    <property type="entry name" value="Acid Proteases"/>
    <property type="match status" value="1"/>
</dbReference>
<dbReference type="EMBL" id="RDQH01000343">
    <property type="protein sequence ID" value="RXH67378.1"/>
    <property type="molecule type" value="Genomic_DNA"/>
</dbReference>
<sequence length="147" mass="16702">MYGEQEYLGNTRKERNAVYKKSRLVANINKPLAINSNILMFMIEIWKTSTHLVIKVHISNTLVSCILVDNGSGFSILFKDVAENMGILDNINIENTTLHTFNRTLVQSLRTVKLVIQDEPHNHLVAFHVMDCPTLITPSSAETDYTR</sequence>
<evidence type="ECO:0000313" key="1">
    <source>
        <dbReference type="EMBL" id="RXH67378.1"/>
    </source>
</evidence>
<comment type="caution">
    <text evidence="1">The sequence shown here is derived from an EMBL/GenBank/DDBJ whole genome shotgun (WGS) entry which is preliminary data.</text>
</comment>
<dbReference type="InterPro" id="IPR021109">
    <property type="entry name" value="Peptidase_aspartic_dom_sf"/>
</dbReference>
<evidence type="ECO:0000313" key="2">
    <source>
        <dbReference type="Proteomes" id="UP000290289"/>
    </source>
</evidence>
<dbReference type="PANTHER" id="PTHR33240:SF15">
    <property type="entry name" value="GAG-PRO-LIKE PROTEIN"/>
    <property type="match status" value="1"/>
</dbReference>
<dbReference type="SUPFAM" id="SSF50630">
    <property type="entry name" value="Acid proteases"/>
    <property type="match status" value="1"/>
</dbReference>
<accession>A0A498H7K5</accession>
<protein>
    <submittedName>
        <fullName evidence="1">Uncharacterized protein</fullName>
    </submittedName>
</protein>
<dbReference type="Proteomes" id="UP000290289">
    <property type="component" value="Chromosome 17"/>
</dbReference>
<gene>
    <name evidence="1" type="ORF">DVH24_027525</name>
</gene>
<keyword evidence="2" id="KW-1185">Reference proteome</keyword>
<proteinExistence type="predicted"/>
<name>A0A498H7K5_MALDO</name>
<dbReference type="CDD" id="cd00303">
    <property type="entry name" value="retropepsin_like"/>
    <property type="match status" value="1"/>
</dbReference>
<dbReference type="AlphaFoldDB" id="A0A498H7K5"/>
<dbReference type="PANTHER" id="PTHR33240">
    <property type="entry name" value="OS08G0508500 PROTEIN"/>
    <property type="match status" value="1"/>
</dbReference>
<organism evidence="1 2">
    <name type="scientific">Malus domestica</name>
    <name type="common">Apple</name>
    <name type="synonym">Pyrus malus</name>
    <dbReference type="NCBI Taxonomy" id="3750"/>
    <lineage>
        <taxon>Eukaryota</taxon>
        <taxon>Viridiplantae</taxon>
        <taxon>Streptophyta</taxon>
        <taxon>Embryophyta</taxon>
        <taxon>Tracheophyta</taxon>
        <taxon>Spermatophyta</taxon>
        <taxon>Magnoliopsida</taxon>
        <taxon>eudicotyledons</taxon>
        <taxon>Gunneridae</taxon>
        <taxon>Pentapetalae</taxon>
        <taxon>rosids</taxon>
        <taxon>fabids</taxon>
        <taxon>Rosales</taxon>
        <taxon>Rosaceae</taxon>
        <taxon>Amygdaloideae</taxon>
        <taxon>Maleae</taxon>
        <taxon>Malus</taxon>
    </lineage>
</organism>